<dbReference type="EMBL" id="CM003378">
    <property type="protein sequence ID" value="KOM50897.1"/>
    <property type="molecule type" value="Genomic_DNA"/>
</dbReference>
<evidence type="ECO:0000256" key="1">
    <source>
        <dbReference type="SAM" id="MobiDB-lite"/>
    </source>
</evidence>
<name>A0A0L9V7I4_PHAAN</name>
<evidence type="ECO:0000313" key="3">
    <source>
        <dbReference type="Proteomes" id="UP000053144"/>
    </source>
</evidence>
<feature type="region of interest" description="Disordered" evidence="1">
    <location>
        <begin position="39"/>
        <end position="64"/>
    </location>
</feature>
<organism evidence="2 3">
    <name type="scientific">Phaseolus angularis</name>
    <name type="common">Azuki bean</name>
    <name type="synonym">Vigna angularis</name>
    <dbReference type="NCBI Taxonomy" id="3914"/>
    <lineage>
        <taxon>Eukaryota</taxon>
        <taxon>Viridiplantae</taxon>
        <taxon>Streptophyta</taxon>
        <taxon>Embryophyta</taxon>
        <taxon>Tracheophyta</taxon>
        <taxon>Spermatophyta</taxon>
        <taxon>Magnoliopsida</taxon>
        <taxon>eudicotyledons</taxon>
        <taxon>Gunneridae</taxon>
        <taxon>Pentapetalae</taxon>
        <taxon>rosids</taxon>
        <taxon>fabids</taxon>
        <taxon>Fabales</taxon>
        <taxon>Fabaceae</taxon>
        <taxon>Papilionoideae</taxon>
        <taxon>50 kb inversion clade</taxon>
        <taxon>NPAAA clade</taxon>
        <taxon>indigoferoid/millettioid clade</taxon>
        <taxon>Phaseoleae</taxon>
        <taxon>Vigna</taxon>
    </lineage>
</organism>
<dbReference type="Gramene" id="KOM50897">
    <property type="protein sequence ID" value="KOM50897"/>
    <property type="gene ID" value="LR48_Vigan08g172400"/>
</dbReference>
<dbReference type="AlphaFoldDB" id="A0A0L9V7I4"/>
<reference evidence="3" key="1">
    <citation type="journal article" date="2015" name="Proc. Natl. Acad. Sci. U.S.A.">
        <title>Genome sequencing of adzuki bean (Vigna angularis) provides insight into high starch and low fat accumulation and domestication.</title>
        <authorList>
            <person name="Yang K."/>
            <person name="Tian Z."/>
            <person name="Chen C."/>
            <person name="Luo L."/>
            <person name="Zhao B."/>
            <person name="Wang Z."/>
            <person name="Yu L."/>
            <person name="Li Y."/>
            <person name="Sun Y."/>
            <person name="Li W."/>
            <person name="Chen Y."/>
            <person name="Li Y."/>
            <person name="Zhang Y."/>
            <person name="Ai D."/>
            <person name="Zhao J."/>
            <person name="Shang C."/>
            <person name="Ma Y."/>
            <person name="Wu B."/>
            <person name="Wang M."/>
            <person name="Gao L."/>
            <person name="Sun D."/>
            <person name="Zhang P."/>
            <person name="Guo F."/>
            <person name="Wang W."/>
            <person name="Li Y."/>
            <person name="Wang J."/>
            <person name="Varshney R.K."/>
            <person name="Wang J."/>
            <person name="Ling H.Q."/>
            <person name="Wan P."/>
        </authorList>
    </citation>
    <scope>NUCLEOTIDE SEQUENCE</scope>
    <source>
        <strain evidence="3">cv. Jingnong 6</strain>
    </source>
</reference>
<protein>
    <submittedName>
        <fullName evidence="2">Uncharacterized protein</fullName>
    </submittedName>
</protein>
<accession>A0A0L9V7I4</accession>
<sequence>MVERSNSERLMTERLKMRTNVLKEPKCRTVKQCKGRTVTVWTSGHHNKGKDERSQQQREGRTLSETVKKDERLNSLDERFEQFGRTASATVEKDERSLSTLCVLVLAGNRTDHGRRPQDAPAGGRNRGGGGDTGGGHSPHERAGEACADEGLRGGDPPLPAGRGSHRGVQVVTGRDVPVRLHPGDGRSMLTDDATFWSGSPQDFNLPI</sequence>
<proteinExistence type="predicted"/>
<evidence type="ECO:0000313" key="2">
    <source>
        <dbReference type="EMBL" id="KOM50897.1"/>
    </source>
</evidence>
<dbReference type="Proteomes" id="UP000053144">
    <property type="component" value="Chromosome 8"/>
</dbReference>
<feature type="compositionally biased region" description="Gly residues" evidence="1">
    <location>
        <begin position="125"/>
        <end position="137"/>
    </location>
</feature>
<feature type="compositionally biased region" description="Basic and acidic residues" evidence="1">
    <location>
        <begin position="49"/>
        <end position="64"/>
    </location>
</feature>
<feature type="region of interest" description="Disordered" evidence="1">
    <location>
        <begin position="111"/>
        <end position="194"/>
    </location>
</feature>
<gene>
    <name evidence="2" type="ORF">LR48_Vigan08g172400</name>
</gene>